<dbReference type="Proteomes" id="UP000240418">
    <property type="component" value="Unassembled WGS sequence"/>
</dbReference>
<name>A0A2P8F6X0_9RHOB</name>
<sequence>MGYEANDDALIVQRADGEVEFLGPERWRTIVFTTPKKKFWDLISAVSGVGEIDPNKLSKPINRTKKTAYGLRSQALRLLNVAAGYDQHETETPRLFCSYLDALEVNFILRLLKSLIPQLHRAPALMLIKL</sequence>
<evidence type="ECO:0000313" key="1">
    <source>
        <dbReference type="EMBL" id="PSL17463.1"/>
    </source>
</evidence>
<protein>
    <submittedName>
        <fullName evidence="1">Uncharacterized protein</fullName>
    </submittedName>
</protein>
<dbReference type="RefSeq" id="WP_165798947.1">
    <property type="nucleotide sequence ID" value="NZ_PYGJ01000017.1"/>
</dbReference>
<proteinExistence type="predicted"/>
<keyword evidence="2" id="KW-1185">Reference proteome</keyword>
<gene>
    <name evidence="1" type="ORF">CLV88_11726</name>
</gene>
<reference evidence="1 2" key="1">
    <citation type="submission" date="2018-03" db="EMBL/GenBank/DDBJ databases">
        <title>Genomic Encyclopedia of Archaeal and Bacterial Type Strains, Phase II (KMG-II): from individual species to whole genera.</title>
        <authorList>
            <person name="Goeker M."/>
        </authorList>
    </citation>
    <scope>NUCLEOTIDE SEQUENCE [LARGE SCALE GENOMIC DNA]</scope>
    <source>
        <strain evidence="1 2">DSM 100673</strain>
    </source>
</reference>
<accession>A0A2P8F6X0</accession>
<organism evidence="1 2">
    <name type="scientific">Shimia abyssi</name>
    <dbReference type="NCBI Taxonomy" id="1662395"/>
    <lineage>
        <taxon>Bacteria</taxon>
        <taxon>Pseudomonadati</taxon>
        <taxon>Pseudomonadota</taxon>
        <taxon>Alphaproteobacteria</taxon>
        <taxon>Rhodobacterales</taxon>
        <taxon>Roseobacteraceae</taxon>
    </lineage>
</organism>
<dbReference type="AlphaFoldDB" id="A0A2P8F6X0"/>
<dbReference type="EMBL" id="PYGJ01000017">
    <property type="protein sequence ID" value="PSL17463.1"/>
    <property type="molecule type" value="Genomic_DNA"/>
</dbReference>
<comment type="caution">
    <text evidence="1">The sequence shown here is derived from an EMBL/GenBank/DDBJ whole genome shotgun (WGS) entry which is preliminary data.</text>
</comment>
<evidence type="ECO:0000313" key="2">
    <source>
        <dbReference type="Proteomes" id="UP000240418"/>
    </source>
</evidence>